<name>A0A2T1NC58_9FLAO</name>
<dbReference type="SUPFAM" id="SSF49785">
    <property type="entry name" value="Galactose-binding domain-like"/>
    <property type="match status" value="1"/>
</dbReference>
<evidence type="ECO:0000259" key="5">
    <source>
        <dbReference type="Pfam" id="PF18962"/>
    </source>
</evidence>
<evidence type="ECO:0000256" key="3">
    <source>
        <dbReference type="SAM" id="SignalP"/>
    </source>
</evidence>
<keyword evidence="1 3" id="KW-0732">Signal</keyword>
<dbReference type="Proteomes" id="UP000238426">
    <property type="component" value="Unassembled WGS sequence"/>
</dbReference>
<organism evidence="6 7">
    <name type="scientific">Aurantibacter aestuarii</name>
    <dbReference type="NCBI Taxonomy" id="1266046"/>
    <lineage>
        <taxon>Bacteria</taxon>
        <taxon>Pseudomonadati</taxon>
        <taxon>Bacteroidota</taxon>
        <taxon>Flavobacteriia</taxon>
        <taxon>Flavobacteriales</taxon>
        <taxon>Flavobacteriaceae</taxon>
        <taxon>Aurantibacter</taxon>
    </lineage>
</organism>
<keyword evidence="2" id="KW-0378">Hydrolase</keyword>
<accession>A0A2T1NC58</accession>
<evidence type="ECO:0000256" key="1">
    <source>
        <dbReference type="ARBA" id="ARBA00022729"/>
    </source>
</evidence>
<evidence type="ECO:0000259" key="4">
    <source>
        <dbReference type="Pfam" id="PF02018"/>
    </source>
</evidence>
<sequence>MKKIYLLLLMLTSFVSFGQVVNGSFETWSQTTNPDNWTFEAGTTLTQDMTTVNDGTSSMRVDVTTATQGNTDFRQSVPVVAGTVYDVSVDVYHTDSFAAARLFAGNYQGYSDQNIVGSWQTINYVYTATTTGGVDFGLRFYDQTGFSGSSVMYIDNFRVTAQATPSLAITSPTDGAIVYSQDVNVAFSVQNFNVDSPSNGDGYITYSLDGAANISKFDTTDIVFTGLSFGTHTVDMELVDNAGASLSPAVTSTVSFTISQVQLLPFTDSFNYTDGELLANQPAWTNYFSGDDVIISTDNLSYSTLNGFGNAASFDGSGSDPLVDFTPTSAGKIYSSFMLRVDTFDATPSDGYFAILRNDSGSYIGRVYISPLTATTYSLGVSSGNLDPSQIAPAVLNVGDTVFVVFNYDLDADTVELWVNPTLGGTEPASDINTMSGSTGNTISQFLLRQDNPGTTPALIFDELRLGTTWADVTPSTLSTDNFISNADFSVYPNPVSNGTVTIKSASNNPMSVNVFDVLGKKVLETKVSNNTLNVSTLKAGVYILNITQNNNSITKKLVIK</sequence>
<evidence type="ECO:0000256" key="2">
    <source>
        <dbReference type="ARBA" id="ARBA00022801"/>
    </source>
</evidence>
<feature type="domain" description="CBM-cenC" evidence="4">
    <location>
        <begin position="20"/>
        <end position="131"/>
    </location>
</feature>
<comment type="caution">
    <text evidence="6">The sequence shown here is derived from an EMBL/GenBank/DDBJ whole genome shotgun (WGS) entry which is preliminary data.</text>
</comment>
<proteinExistence type="predicted"/>
<dbReference type="InterPro" id="IPR003305">
    <property type="entry name" value="CenC_carb-bd"/>
</dbReference>
<dbReference type="GO" id="GO:0016798">
    <property type="term" value="F:hydrolase activity, acting on glycosyl bonds"/>
    <property type="evidence" value="ECO:0007669"/>
    <property type="project" value="InterPro"/>
</dbReference>
<keyword evidence="7" id="KW-1185">Reference proteome</keyword>
<dbReference type="NCBIfam" id="TIGR04183">
    <property type="entry name" value="Por_Secre_tail"/>
    <property type="match status" value="1"/>
</dbReference>
<dbReference type="Pfam" id="PF02018">
    <property type="entry name" value="CBM_4_9"/>
    <property type="match status" value="1"/>
</dbReference>
<dbReference type="Gene3D" id="2.60.120.260">
    <property type="entry name" value="Galactose-binding domain-like"/>
    <property type="match status" value="1"/>
</dbReference>
<dbReference type="InterPro" id="IPR008979">
    <property type="entry name" value="Galactose-bd-like_sf"/>
</dbReference>
<feature type="chain" id="PRO_5015779796" evidence="3">
    <location>
        <begin position="19"/>
        <end position="561"/>
    </location>
</feature>
<feature type="domain" description="Secretion system C-terminal sorting" evidence="5">
    <location>
        <begin position="491"/>
        <end position="560"/>
    </location>
</feature>
<dbReference type="OrthoDB" id="1056765at2"/>
<feature type="signal peptide" evidence="3">
    <location>
        <begin position="1"/>
        <end position="18"/>
    </location>
</feature>
<dbReference type="InterPro" id="IPR026444">
    <property type="entry name" value="Secre_tail"/>
</dbReference>
<reference evidence="6 7" key="1">
    <citation type="submission" date="2018-03" db="EMBL/GenBank/DDBJ databases">
        <title>Mesoflavibacter sp. HG37 and Mesoflavibacter sp. HG96 sp.nov., two marine bacteria isolated from seawater of Western Pacific Ocean.</title>
        <authorList>
            <person name="Cheng H."/>
            <person name="Wu Y.-H."/>
            <person name="Guo L.-L."/>
            <person name="Xu X.-W."/>
        </authorList>
    </citation>
    <scope>NUCLEOTIDE SEQUENCE [LARGE SCALE GENOMIC DNA]</scope>
    <source>
        <strain evidence="6 7">KCTC 32269</strain>
    </source>
</reference>
<gene>
    <name evidence="6" type="ORF">C7H52_01580</name>
</gene>
<evidence type="ECO:0000313" key="7">
    <source>
        <dbReference type="Proteomes" id="UP000238426"/>
    </source>
</evidence>
<dbReference type="RefSeq" id="WP_106462130.1">
    <property type="nucleotide sequence ID" value="NZ_PXOQ01000007.1"/>
</dbReference>
<dbReference type="Pfam" id="PF18962">
    <property type="entry name" value="Por_Secre_tail"/>
    <property type="match status" value="1"/>
</dbReference>
<protein>
    <submittedName>
        <fullName evidence="6">Uncharacterized protein</fullName>
    </submittedName>
</protein>
<dbReference type="AlphaFoldDB" id="A0A2T1NC58"/>
<evidence type="ECO:0000313" key="6">
    <source>
        <dbReference type="EMBL" id="PSG89987.1"/>
    </source>
</evidence>
<dbReference type="EMBL" id="PXOQ01000007">
    <property type="protein sequence ID" value="PSG89987.1"/>
    <property type="molecule type" value="Genomic_DNA"/>
</dbReference>